<name>L7VZ46_9BACT</name>
<protein>
    <submittedName>
        <fullName evidence="1">Uncharacterized protein</fullName>
    </submittedName>
</protein>
<accession>L7VZ46</accession>
<proteinExistence type="predicted"/>
<dbReference type="EMBL" id="JX649911">
    <property type="protein sequence ID" value="AGC72776.1"/>
    <property type="molecule type" value="Genomic_DNA"/>
</dbReference>
<reference evidence="1" key="1">
    <citation type="submission" date="2012-09" db="EMBL/GenBank/DDBJ databases">
        <title>Metagenomic Characterization of a Microbial Community in Wastewater Detects High Levels of Antibiotic Resistance.</title>
        <authorList>
            <person name="Abrams M."/>
            <person name="Caldwell A."/>
            <person name="Vandaei E."/>
            <person name="Lee W."/>
            <person name="Perrott J."/>
            <person name="Khan S.Y."/>
            <person name="Ta J."/>
            <person name="Romero D."/>
            <person name="Nguyen V."/>
            <person name="Pourmand N."/>
            <person name="Ouverney C.C."/>
        </authorList>
    </citation>
    <scope>NUCLEOTIDE SEQUENCE</scope>
</reference>
<evidence type="ECO:0000313" key="1">
    <source>
        <dbReference type="EMBL" id="AGC72776.1"/>
    </source>
</evidence>
<sequence>MITAIVAVCVAMITTTGGVIMAIIQARKVDRVGENIGTPNGQGNLVQMAEQLLAGQADQDQRLAAIEARLGRDDTHLIEIDRRLSQIDGGHTHG</sequence>
<dbReference type="AlphaFoldDB" id="L7VZ46"/>
<organism evidence="1">
    <name type="scientific">uncultured bacterium A1Q1_fos_2101</name>
    <dbReference type="NCBI Taxonomy" id="1256561"/>
    <lineage>
        <taxon>Bacteria</taxon>
        <taxon>environmental samples</taxon>
    </lineage>
</organism>